<dbReference type="PANTHER" id="PTHR43880:SF61">
    <property type="entry name" value="OS03G0189400 PROTEIN"/>
    <property type="match status" value="1"/>
</dbReference>
<dbReference type="GO" id="GO:0008270">
    <property type="term" value="F:zinc ion binding"/>
    <property type="evidence" value="ECO:0007669"/>
    <property type="project" value="TreeGrafter"/>
</dbReference>
<keyword evidence="1" id="KW-0479">Metal-binding</keyword>
<name>A0A453IZ76_AEGTS</name>
<dbReference type="SUPFAM" id="SSF51735">
    <property type="entry name" value="NAD(P)-binding Rossmann-fold domains"/>
    <property type="match status" value="1"/>
</dbReference>
<dbReference type="Proteomes" id="UP000015105">
    <property type="component" value="Chromosome 4D"/>
</dbReference>
<evidence type="ECO:0000313" key="5">
    <source>
        <dbReference type="EnsemblPlants" id="AET4Gv20733300.1"/>
    </source>
</evidence>
<reference evidence="6" key="1">
    <citation type="journal article" date="2014" name="Science">
        <title>Ancient hybridizations among the ancestral genomes of bread wheat.</title>
        <authorList>
            <consortium name="International Wheat Genome Sequencing Consortium,"/>
            <person name="Marcussen T."/>
            <person name="Sandve S.R."/>
            <person name="Heier L."/>
            <person name="Spannagl M."/>
            <person name="Pfeifer M."/>
            <person name="Jakobsen K.S."/>
            <person name="Wulff B.B."/>
            <person name="Steuernagel B."/>
            <person name="Mayer K.F."/>
            <person name="Olsen O.A."/>
        </authorList>
    </citation>
    <scope>NUCLEOTIDE SEQUENCE [LARGE SCALE GENOMIC DNA]</scope>
    <source>
        <strain evidence="6">cv. AL8/78</strain>
    </source>
</reference>
<dbReference type="Gene3D" id="3.40.50.720">
    <property type="entry name" value="NAD(P)-binding Rossmann-like Domain"/>
    <property type="match status" value="1"/>
</dbReference>
<protein>
    <recommendedName>
        <fullName evidence="7">Alcohol dehydrogenase-like C-terminal domain-containing protein</fullName>
    </recommendedName>
</protein>
<evidence type="ECO:0000256" key="2">
    <source>
        <dbReference type="ARBA" id="ARBA00022833"/>
    </source>
</evidence>
<sequence length="119" mass="13137">MTDGGADYCFECIGLAALMNDAFQSSRAVWGKTIILGVEMHGAPLTISSLEILHGKCVMGSLFGGVKPKQDIPILADKYLNKVTLIRLTMRGTVDVRELLIQRIFPCVLFCRSWSWISS</sequence>
<evidence type="ECO:0000256" key="3">
    <source>
        <dbReference type="ARBA" id="ARBA00049164"/>
    </source>
</evidence>
<dbReference type="Gene3D" id="3.90.180.10">
    <property type="entry name" value="Medium-chain alcohol dehydrogenases, catalytic domain"/>
    <property type="match status" value="1"/>
</dbReference>
<reference evidence="5" key="3">
    <citation type="journal article" date="2017" name="Nature">
        <title>Genome sequence of the progenitor of the wheat D genome Aegilops tauschii.</title>
        <authorList>
            <person name="Luo M.C."/>
            <person name="Gu Y.Q."/>
            <person name="Puiu D."/>
            <person name="Wang H."/>
            <person name="Twardziok S.O."/>
            <person name="Deal K.R."/>
            <person name="Huo N."/>
            <person name="Zhu T."/>
            <person name="Wang L."/>
            <person name="Wang Y."/>
            <person name="McGuire P.E."/>
            <person name="Liu S."/>
            <person name="Long H."/>
            <person name="Ramasamy R.K."/>
            <person name="Rodriguez J.C."/>
            <person name="Van S.L."/>
            <person name="Yuan L."/>
            <person name="Wang Z."/>
            <person name="Xia Z."/>
            <person name="Xiao L."/>
            <person name="Anderson O.D."/>
            <person name="Ouyang S."/>
            <person name="Liang Y."/>
            <person name="Zimin A.V."/>
            <person name="Pertea G."/>
            <person name="Qi P."/>
            <person name="Bennetzen J.L."/>
            <person name="Dai X."/>
            <person name="Dawson M.W."/>
            <person name="Muller H.G."/>
            <person name="Kugler K."/>
            <person name="Rivarola-Duarte L."/>
            <person name="Spannagl M."/>
            <person name="Mayer K.F.X."/>
            <person name="Lu F.H."/>
            <person name="Bevan M.W."/>
            <person name="Leroy P."/>
            <person name="Li P."/>
            <person name="You F.M."/>
            <person name="Sun Q."/>
            <person name="Liu Z."/>
            <person name="Lyons E."/>
            <person name="Wicker T."/>
            <person name="Salzberg S.L."/>
            <person name="Devos K.M."/>
            <person name="Dvorak J."/>
        </authorList>
    </citation>
    <scope>NUCLEOTIDE SEQUENCE [LARGE SCALE GENOMIC DNA]</scope>
    <source>
        <strain evidence="5">cv. AL8/78</strain>
    </source>
</reference>
<reference evidence="6" key="2">
    <citation type="journal article" date="2017" name="Nat. Plants">
        <title>The Aegilops tauschii genome reveals multiple impacts of transposons.</title>
        <authorList>
            <person name="Zhao G."/>
            <person name="Zou C."/>
            <person name="Li K."/>
            <person name="Wang K."/>
            <person name="Li T."/>
            <person name="Gao L."/>
            <person name="Zhang X."/>
            <person name="Wang H."/>
            <person name="Yang Z."/>
            <person name="Liu X."/>
            <person name="Jiang W."/>
            <person name="Mao L."/>
            <person name="Kong X."/>
            <person name="Jiao Y."/>
            <person name="Jia J."/>
        </authorList>
    </citation>
    <scope>NUCLEOTIDE SEQUENCE [LARGE SCALE GENOMIC DNA]</scope>
    <source>
        <strain evidence="6">cv. AL8/78</strain>
    </source>
</reference>
<dbReference type="InterPro" id="IPR036291">
    <property type="entry name" value="NAD(P)-bd_dom_sf"/>
</dbReference>
<evidence type="ECO:0000313" key="6">
    <source>
        <dbReference type="Proteomes" id="UP000015105"/>
    </source>
</evidence>
<dbReference type="PANTHER" id="PTHR43880">
    <property type="entry name" value="ALCOHOL DEHYDROGENASE"/>
    <property type="match status" value="1"/>
</dbReference>
<reference evidence="5" key="4">
    <citation type="submission" date="2019-03" db="UniProtKB">
        <authorList>
            <consortium name="EnsemblPlants"/>
        </authorList>
    </citation>
    <scope>IDENTIFICATION</scope>
</reference>
<dbReference type="GO" id="GO:0051903">
    <property type="term" value="F:S-(hydroxymethyl)glutathione dehydrogenase [NAD(P)+] activity"/>
    <property type="evidence" value="ECO:0007669"/>
    <property type="project" value="TreeGrafter"/>
</dbReference>
<dbReference type="EnsemblPlants" id="AET4Gv20733300.1">
    <property type="protein sequence ID" value="AET4Gv20733300.1"/>
    <property type="gene ID" value="AET4Gv20733300"/>
</dbReference>
<keyword evidence="6" id="KW-1185">Reference proteome</keyword>
<dbReference type="GO" id="GO:0004022">
    <property type="term" value="F:alcohol dehydrogenase (NAD+) activity"/>
    <property type="evidence" value="ECO:0007669"/>
    <property type="project" value="UniProtKB-EC"/>
</dbReference>
<comment type="catalytic activity">
    <reaction evidence="3">
        <text>a secondary alcohol + NAD(+) = a ketone + NADH + H(+)</text>
        <dbReference type="Rhea" id="RHEA:10740"/>
        <dbReference type="ChEBI" id="CHEBI:15378"/>
        <dbReference type="ChEBI" id="CHEBI:17087"/>
        <dbReference type="ChEBI" id="CHEBI:35681"/>
        <dbReference type="ChEBI" id="CHEBI:57540"/>
        <dbReference type="ChEBI" id="CHEBI:57945"/>
        <dbReference type="EC" id="1.1.1.1"/>
    </reaction>
</comment>
<proteinExistence type="predicted"/>
<evidence type="ECO:0008006" key="7">
    <source>
        <dbReference type="Google" id="ProtNLM"/>
    </source>
</evidence>
<comment type="catalytic activity">
    <reaction evidence="4">
        <text>a primary alcohol + NAD(+) = an aldehyde + NADH + H(+)</text>
        <dbReference type="Rhea" id="RHEA:10736"/>
        <dbReference type="ChEBI" id="CHEBI:15378"/>
        <dbReference type="ChEBI" id="CHEBI:15734"/>
        <dbReference type="ChEBI" id="CHEBI:17478"/>
        <dbReference type="ChEBI" id="CHEBI:57540"/>
        <dbReference type="ChEBI" id="CHEBI:57945"/>
        <dbReference type="EC" id="1.1.1.1"/>
    </reaction>
</comment>
<dbReference type="GO" id="GO:0005829">
    <property type="term" value="C:cytosol"/>
    <property type="evidence" value="ECO:0007669"/>
    <property type="project" value="TreeGrafter"/>
</dbReference>
<dbReference type="GO" id="GO:0046294">
    <property type="term" value="P:formaldehyde catabolic process"/>
    <property type="evidence" value="ECO:0007669"/>
    <property type="project" value="TreeGrafter"/>
</dbReference>
<evidence type="ECO:0000256" key="1">
    <source>
        <dbReference type="ARBA" id="ARBA00022723"/>
    </source>
</evidence>
<dbReference type="Gramene" id="AET4Gv20733300.1">
    <property type="protein sequence ID" value="AET4Gv20733300.1"/>
    <property type="gene ID" value="AET4Gv20733300"/>
</dbReference>
<organism evidence="5 6">
    <name type="scientific">Aegilops tauschii subsp. strangulata</name>
    <name type="common">Goatgrass</name>
    <dbReference type="NCBI Taxonomy" id="200361"/>
    <lineage>
        <taxon>Eukaryota</taxon>
        <taxon>Viridiplantae</taxon>
        <taxon>Streptophyta</taxon>
        <taxon>Embryophyta</taxon>
        <taxon>Tracheophyta</taxon>
        <taxon>Spermatophyta</taxon>
        <taxon>Magnoliopsida</taxon>
        <taxon>Liliopsida</taxon>
        <taxon>Poales</taxon>
        <taxon>Poaceae</taxon>
        <taxon>BOP clade</taxon>
        <taxon>Pooideae</taxon>
        <taxon>Triticodae</taxon>
        <taxon>Triticeae</taxon>
        <taxon>Triticinae</taxon>
        <taxon>Aegilops</taxon>
    </lineage>
</organism>
<dbReference type="AlphaFoldDB" id="A0A453IZ76"/>
<reference evidence="5" key="5">
    <citation type="journal article" date="2021" name="G3 (Bethesda)">
        <title>Aegilops tauschii genome assembly Aet v5.0 features greater sequence contiguity and improved annotation.</title>
        <authorList>
            <person name="Wang L."/>
            <person name="Zhu T."/>
            <person name="Rodriguez J.C."/>
            <person name="Deal K.R."/>
            <person name="Dubcovsky J."/>
            <person name="McGuire P.E."/>
            <person name="Lux T."/>
            <person name="Spannagl M."/>
            <person name="Mayer K.F.X."/>
            <person name="Baldrich P."/>
            <person name="Meyers B.C."/>
            <person name="Huo N."/>
            <person name="Gu Y.Q."/>
            <person name="Zhou H."/>
            <person name="Devos K.M."/>
            <person name="Bennetzen J.L."/>
            <person name="Unver T."/>
            <person name="Budak H."/>
            <person name="Gulick P.J."/>
            <person name="Galiba G."/>
            <person name="Kalapos B."/>
            <person name="Nelson D.R."/>
            <person name="Li P."/>
            <person name="You F.M."/>
            <person name="Luo M.C."/>
            <person name="Dvorak J."/>
        </authorList>
    </citation>
    <scope>NUCLEOTIDE SEQUENCE [LARGE SCALE GENOMIC DNA]</scope>
    <source>
        <strain evidence="5">cv. AL8/78</strain>
    </source>
</reference>
<evidence type="ECO:0000256" key="4">
    <source>
        <dbReference type="ARBA" id="ARBA00049243"/>
    </source>
</evidence>
<keyword evidence="2" id="KW-0862">Zinc</keyword>
<accession>A0A453IZ76</accession>